<evidence type="ECO:0000256" key="3">
    <source>
        <dbReference type="ARBA" id="ARBA00022553"/>
    </source>
</evidence>
<feature type="non-terminal residue" evidence="10">
    <location>
        <position position="1"/>
    </location>
</feature>
<gene>
    <name evidence="10" type="primary">Acrbp_1</name>
    <name evidence="10" type="ORF">PSOCRE_R09145</name>
</gene>
<keyword evidence="11" id="KW-1185">Reference proteome</keyword>
<evidence type="ECO:0000256" key="7">
    <source>
        <dbReference type="ARBA" id="ARBA00033453"/>
    </source>
</evidence>
<feature type="region of interest" description="Disordered" evidence="9">
    <location>
        <begin position="140"/>
        <end position="161"/>
    </location>
</feature>
<evidence type="ECO:0000313" key="10">
    <source>
        <dbReference type="EMBL" id="NXI91108.1"/>
    </source>
</evidence>
<feature type="region of interest" description="Disordered" evidence="9">
    <location>
        <begin position="184"/>
        <end position="236"/>
    </location>
</feature>
<dbReference type="EMBL" id="VWZZ01001106">
    <property type="protein sequence ID" value="NXI91108.1"/>
    <property type="molecule type" value="Genomic_DNA"/>
</dbReference>
<evidence type="ECO:0000256" key="4">
    <source>
        <dbReference type="ARBA" id="ARBA00022729"/>
    </source>
</evidence>
<dbReference type="InterPro" id="IPR009865">
    <property type="entry name" value="Proacrosin-bd"/>
</dbReference>
<evidence type="ECO:0000256" key="1">
    <source>
        <dbReference type="ARBA" id="ARBA00004218"/>
    </source>
</evidence>
<dbReference type="AlphaFoldDB" id="A0A7K9X272"/>
<keyword evidence="3" id="KW-0597">Phosphoprotein</keyword>
<dbReference type="PANTHER" id="PTHR21362:SF1">
    <property type="entry name" value="ACROSIN-BINDING PROTEIN"/>
    <property type="match status" value="1"/>
</dbReference>
<evidence type="ECO:0000256" key="8">
    <source>
        <dbReference type="ARBA" id="ARBA00045517"/>
    </source>
</evidence>
<evidence type="ECO:0000256" key="5">
    <source>
        <dbReference type="ARBA" id="ARBA00023329"/>
    </source>
</evidence>
<sequence length="532" mass="59395">GLLALVMSCGAPPLPPAPGSPLSDREYQLFFASLQPSWKVDVSCLLRQTHGCLSPTILQLDREENHGRVPRGPVCSDFPEAPWFQTFCQFAQYRCFKRQFYAKVGRRIWDRVGGITSGRYRRGMPRPMQDRGLRVLPSIQPVPAAPAPLPPRLGSPAKADQTWEQRLQNSIWQLIHLALSLETSQSTEGSSPDLRTKSDPGSTSGSAKEGVQEAAPHGRAGVQRPGLTQAPRAPFSDGFQQSSVQKEVSLPSLPCSSVCTQELHLPFFPGFPAVALFVRYDPYTPSSITAVPDTGTVLLVFAHGCSRFTLLALKNDEAVMILCFAMVEGNCLSSVVTQAWKEMEDRVLGFGESVCDNLGRRHMDLCPDCAFCSLKREQCQNMKTLNRVHCETGSFSTYINPQISAQHRAAGNKTRSLKYYGMEFFRGLRAEYWCSRIATHGCEDPRVTLWLKAEYSAFQDRDAPNLICDSGGVQHPSYCAFKSHQCLQQNLYNQKVSPRYCHKNETYRVLSEKEGEEEVSLWHQRFLSLTTG</sequence>
<organism evidence="10 11">
    <name type="scientific">Psophia crepitans</name>
    <name type="common">common trumpeter</name>
    <dbReference type="NCBI Taxonomy" id="54359"/>
    <lineage>
        <taxon>Eukaryota</taxon>
        <taxon>Metazoa</taxon>
        <taxon>Chordata</taxon>
        <taxon>Craniata</taxon>
        <taxon>Vertebrata</taxon>
        <taxon>Euteleostomi</taxon>
        <taxon>Archelosauria</taxon>
        <taxon>Archosauria</taxon>
        <taxon>Dinosauria</taxon>
        <taxon>Saurischia</taxon>
        <taxon>Theropoda</taxon>
        <taxon>Coelurosauria</taxon>
        <taxon>Aves</taxon>
        <taxon>Neognathae</taxon>
        <taxon>Neoaves</taxon>
        <taxon>Gruiformes</taxon>
        <taxon>Psophiidae</taxon>
        <taxon>Psophia</taxon>
    </lineage>
</organism>
<dbReference type="GO" id="GO:0001669">
    <property type="term" value="C:acrosomal vesicle"/>
    <property type="evidence" value="ECO:0007669"/>
    <property type="project" value="UniProtKB-SubCell"/>
</dbReference>
<protein>
    <recommendedName>
        <fullName evidence="2">Acrosin-binding protein</fullName>
    </recommendedName>
    <alternativeName>
        <fullName evidence="6">Acrosin-binding protein, 60 kDa form</fullName>
    </alternativeName>
    <alternativeName>
        <fullName evidence="7">Proacrosin-binding protein sp32</fullName>
    </alternativeName>
</protein>
<evidence type="ECO:0000256" key="9">
    <source>
        <dbReference type="SAM" id="MobiDB-lite"/>
    </source>
</evidence>
<evidence type="ECO:0000256" key="2">
    <source>
        <dbReference type="ARBA" id="ARBA00018940"/>
    </source>
</evidence>
<comment type="function">
    <text evidence="8">Acrosomal protein that maintains proacrosin (pro-ACR) as an enzymatically inactive zymogen in the acrosome. Involved also in the acrosome formation.</text>
</comment>
<proteinExistence type="predicted"/>
<comment type="subcellular location">
    <subcellularLocation>
        <location evidence="1">Cytoplasmic vesicle</location>
        <location evidence="1">Secretory vesicle</location>
        <location evidence="1">Acrosome</location>
    </subcellularLocation>
</comment>
<keyword evidence="5" id="KW-0968">Cytoplasmic vesicle</keyword>
<evidence type="ECO:0000313" key="11">
    <source>
        <dbReference type="Proteomes" id="UP000587472"/>
    </source>
</evidence>
<dbReference type="Pfam" id="PF07222">
    <property type="entry name" value="PBP_sp32"/>
    <property type="match status" value="1"/>
</dbReference>
<reference evidence="10 11" key="1">
    <citation type="submission" date="2019-09" db="EMBL/GenBank/DDBJ databases">
        <title>Bird 10,000 Genomes (B10K) Project - Family phase.</title>
        <authorList>
            <person name="Zhang G."/>
        </authorList>
    </citation>
    <scope>NUCLEOTIDE SEQUENCE [LARGE SCALE GENOMIC DNA]</scope>
    <source>
        <strain evidence="10">B10K-DU-001-60</strain>
        <tissue evidence="10">Muscle</tissue>
    </source>
</reference>
<comment type="caution">
    <text evidence="10">The sequence shown here is derived from an EMBL/GenBank/DDBJ whole genome shotgun (WGS) entry which is preliminary data.</text>
</comment>
<dbReference type="Proteomes" id="UP000587472">
    <property type="component" value="Unassembled WGS sequence"/>
</dbReference>
<dbReference type="GO" id="GO:0005634">
    <property type="term" value="C:nucleus"/>
    <property type="evidence" value="ECO:0007669"/>
    <property type="project" value="TreeGrafter"/>
</dbReference>
<keyword evidence="4" id="KW-0732">Signal</keyword>
<feature type="non-terminal residue" evidence="10">
    <location>
        <position position="532"/>
    </location>
</feature>
<name>A0A7K9X272_9GRUI</name>
<accession>A0A7K9X272</accession>
<dbReference type="PANTHER" id="PTHR21362">
    <property type="entry name" value="ACROSIN-BINDING PROTEIN"/>
    <property type="match status" value="1"/>
</dbReference>
<feature type="compositionally biased region" description="Pro residues" evidence="9">
    <location>
        <begin position="143"/>
        <end position="153"/>
    </location>
</feature>
<evidence type="ECO:0000256" key="6">
    <source>
        <dbReference type="ARBA" id="ARBA00032734"/>
    </source>
</evidence>